<evidence type="ECO:0000313" key="10">
    <source>
        <dbReference type="Proteomes" id="UP000292886"/>
    </source>
</evidence>
<organism evidence="9 10">
    <name type="scientific">Periweissella cryptocerci</name>
    <dbReference type="NCBI Taxonomy" id="2506420"/>
    <lineage>
        <taxon>Bacteria</taxon>
        <taxon>Bacillati</taxon>
        <taxon>Bacillota</taxon>
        <taxon>Bacilli</taxon>
        <taxon>Lactobacillales</taxon>
        <taxon>Lactobacillaceae</taxon>
        <taxon>Periweissella</taxon>
    </lineage>
</organism>
<feature type="transmembrane region" description="Helical" evidence="8">
    <location>
        <begin position="48"/>
        <end position="70"/>
    </location>
</feature>
<keyword evidence="3" id="KW-0813">Transport</keyword>
<dbReference type="InterPro" id="IPR002549">
    <property type="entry name" value="AI-2E-like"/>
</dbReference>
<dbReference type="Proteomes" id="UP000292886">
    <property type="component" value="Chromosome"/>
</dbReference>
<dbReference type="RefSeq" id="WP_133362596.1">
    <property type="nucleotide sequence ID" value="NZ_CP037940.1"/>
</dbReference>
<dbReference type="OrthoDB" id="9793390at2"/>
<dbReference type="EMBL" id="CP037940">
    <property type="protein sequence ID" value="QBO35517.1"/>
    <property type="molecule type" value="Genomic_DNA"/>
</dbReference>
<feature type="transmembrane region" description="Helical" evidence="8">
    <location>
        <begin position="325"/>
        <end position="350"/>
    </location>
</feature>
<feature type="transmembrane region" description="Helical" evidence="8">
    <location>
        <begin position="237"/>
        <end position="254"/>
    </location>
</feature>
<reference evidence="10" key="1">
    <citation type="submission" date="2019-03" db="EMBL/GenBank/DDBJ databases">
        <title>Weissella sp. 26KH-42 Genome sequencing.</title>
        <authorList>
            <person name="Heo J."/>
            <person name="Kim S.-J."/>
            <person name="Kim J.-S."/>
            <person name="Hong S.-B."/>
            <person name="Kwon S.-W."/>
        </authorList>
    </citation>
    <scope>NUCLEOTIDE SEQUENCE [LARGE SCALE GENOMIC DNA]</scope>
    <source>
        <strain evidence="10">26KH-42</strain>
    </source>
</reference>
<evidence type="ECO:0000256" key="8">
    <source>
        <dbReference type="SAM" id="Phobius"/>
    </source>
</evidence>
<dbReference type="GO" id="GO:0055085">
    <property type="term" value="P:transmembrane transport"/>
    <property type="evidence" value="ECO:0007669"/>
    <property type="project" value="TreeGrafter"/>
</dbReference>
<evidence type="ECO:0000256" key="1">
    <source>
        <dbReference type="ARBA" id="ARBA00004651"/>
    </source>
</evidence>
<feature type="transmembrane region" description="Helical" evidence="8">
    <location>
        <begin position="260"/>
        <end position="279"/>
    </location>
</feature>
<dbReference type="KEGG" id="wei:EQG49_03125"/>
<feature type="transmembrane region" description="Helical" evidence="8">
    <location>
        <begin position="286"/>
        <end position="305"/>
    </location>
</feature>
<name>A0A4P6YS69_9LACO</name>
<protein>
    <submittedName>
        <fullName evidence="9">AI-2E family transporter</fullName>
    </submittedName>
</protein>
<keyword evidence="4" id="KW-1003">Cell membrane</keyword>
<sequence length="408" mass="45844">MVNQKQSWFYKWIINNKFISVLSGALLLLLIIFMLDKVHFIFKPLSELFGAVGAPVIIAGVFYYLLNPLVDKLQFKYHVKRWITITVEFVILTGLVVWGLAVAIPALSEQVNQFLKHWPQYWSNLNTVADDVLHDPRVEPIQDWLVQQNDNIAKYLQKLTSGYASGAVGSVTGLVGHISGFFITLVTFPFILFYLLKDGHDLPFYMAKFFPKATQKSFIHVLGEINQQVANYIRGQLIVAFAVAVMFSIGYAVIGLPFGWVIGIAAGFLNLIPFLGSFLAMIPAIVVALFISPWMLVKVLIIFMIEQTLEGKVISPKVLGDNLKIHPVTVIVVLLSAGNIFGIMGVIFGIPGYAVAKVLISHFYTWWQSNSEFFSPEERDQIRSERQLKMDESAIEIDGIKNPEVTDK</sequence>
<evidence type="ECO:0000256" key="3">
    <source>
        <dbReference type="ARBA" id="ARBA00022448"/>
    </source>
</evidence>
<feature type="transmembrane region" description="Helical" evidence="8">
    <location>
        <begin position="82"/>
        <end position="107"/>
    </location>
</feature>
<gene>
    <name evidence="9" type="ORF">EQG49_03125</name>
</gene>
<evidence type="ECO:0000256" key="2">
    <source>
        <dbReference type="ARBA" id="ARBA00009773"/>
    </source>
</evidence>
<comment type="similarity">
    <text evidence="2">Belongs to the autoinducer-2 exporter (AI-2E) (TC 2.A.86) family.</text>
</comment>
<evidence type="ECO:0000256" key="4">
    <source>
        <dbReference type="ARBA" id="ARBA00022475"/>
    </source>
</evidence>
<dbReference type="GO" id="GO:0005886">
    <property type="term" value="C:plasma membrane"/>
    <property type="evidence" value="ECO:0007669"/>
    <property type="project" value="UniProtKB-SubCell"/>
</dbReference>
<evidence type="ECO:0000256" key="7">
    <source>
        <dbReference type="ARBA" id="ARBA00023136"/>
    </source>
</evidence>
<dbReference type="PANTHER" id="PTHR21716">
    <property type="entry name" value="TRANSMEMBRANE PROTEIN"/>
    <property type="match status" value="1"/>
</dbReference>
<keyword evidence="5 8" id="KW-0812">Transmembrane</keyword>
<keyword evidence="10" id="KW-1185">Reference proteome</keyword>
<feature type="transmembrane region" description="Helical" evidence="8">
    <location>
        <begin position="174"/>
        <end position="196"/>
    </location>
</feature>
<accession>A0A4P6YS69</accession>
<dbReference type="PANTHER" id="PTHR21716:SF53">
    <property type="entry name" value="PERMEASE PERM-RELATED"/>
    <property type="match status" value="1"/>
</dbReference>
<dbReference type="Pfam" id="PF01594">
    <property type="entry name" value="AI-2E_transport"/>
    <property type="match status" value="1"/>
</dbReference>
<feature type="transmembrane region" description="Helical" evidence="8">
    <location>
        <begin position="21"/>
        <end position="42"/>
    </location>
</feature>
<keyword evidence="6 8" id="KW-1133">Transmembrane helix</keyword>
<keyword evidence="7 8" id="KW-0472">Membrane</keyword>
<evidence type="ECO:0000256" key="5">
    <source>
        <dbReference type="ARBA" id="ARBA00022692"/>
    </source>
</evidence>
<evidence type="ECO:0000256" key="6">
    <source>
        <dbReference type="ARBA" id="ARBA00022989"/>
    </source>
</evidence>
<dbReference type="AlphaFoldDB" id="A0A4P6YS69"/>
<comment type="subcellular location">
    <subcellularLocation>
        <location evidence="1">Cell membrane</location>
        <topology evidence="1">Multi-pass membrane protein</topology>
    </subcellularLocation>
</comment>
<proteinExistence type="inferred from homology"/>
<evidence type="ECO:0000313" key="9">
    <source>
        <dbReference type="EMBL" id="QBO35517.1"/>
    </source>
</evidence>